<dbReference type="GO" id="GO:0004197">
    <property type="term" value="F:cysteine-type endopeptidase activity"/>
    <property type="evidence" value="ECO:0007669"/>
    <property type="project" value="InterPro"/>
</dbReference>
<dbReference type="Pfam" id="PF08126">
    <property type="entry name" value="Propeptide_C25"/>
    <property type="match status" value="1"/>
</dbReference>
<sequence>EELPDMYNIFPAQAPVKTDDSGREISFVKQDAETYTSSKPYPTEDVKLGEQNDLAGQAMIPVTIYPLCYMPKQKTLSLVTGFSIICVDALTMVGVPSSHVIRVRMVYMVD</sequence>
<feature type="domain" description="Gingipain propeptide" evidence="2">
    <location>
        <begin position="6"/>
        <end position="81"/>
    </location>
</feature>
<gene>
    <name evidence="3" type="ORF">S06H3_48180</name>
</gene>
<accession>X1PLW9</accession>
<evidence type="ECO:0000313" key="3">
    <source>
        <dbReference type="EMBL" id="GAI40040.1"/>
    </source>
</evidence>
<protein>
    <recommendedName>
        <fullName evidence="2">Gingipain propeptide domain-containing protein</fullName>
    </recommendedName>
</protein>
<feature type="non-terminal residue" evidence="3">
    <location>
        <position position="1"/>
    </location>
</feature>
<comment type="caution">
    <text evidence="3">The sequence shown here is derived from an EMBL/GenBank/DDBJ whole genome shotgun (WGS) entry which is preliminary data.</text>
</comment>
<keyword evidence="1" id="KW-0472">Membrane</keyword>
<dbReference type="EMBL" id="BARV01030325">
    <property type="protein sequence ID" value="GAI40040.1"/>
    <property type="molecule type" value="Genomic_DNA"/>
</dbReference>
<proteinExistence type="predicted"/>
<dbReference type="Gene3D" id="2.60.40.3800">
    <property type="match status" value="1"/>
</dbReference>
<reference evidence="3" key="1">
    <citation type="journal article" date="2014" name="Front. Microbiol.">
        <title>High frequency of phylogenetically diverse reductive dehalogenase-homologous genes in deep subseafloor sedimentary metagenomes.</title>
        <authorList>
            <person name="Kawai M."/>
            <person name="Futagami T."/>
            <person name="Toyoda A."/>
            <person name="Takaki Y."/>
            <person name="Nishi S."/>
            <person name="Hori S."/>
            <person name="Arai W."/>
            <person name="Tsubouchi T."/>
            <person name="Morono Y."/>
            <person name="Uchiyama I."/>
            <person name="Ito T."/>
            <person name="Fujiyama A."/>
            <person name="Inagaki F."/>
            <person name="Takami H."/>
        </authorList>
    </citation>
    <scope>NUCLEOTIDE SEQUENCE</scope>
    <source>
        <strain evidence="3">Expedition CK06-06</strain>
    </source>
</reference>
<name>X1PLW9_9ZZZZ</name>
<keyword evidence="1" id="KW-0812">Transmembrane</keyword>
<feature type="transmembrane region" description="Helical" evidence="1">
    <location>
        <begin position="75"/>
        <end position="95"/>
    </location>
</feature>
<organism evidence="3">
    <name type="scientific">marine sediment metagenome</name>
    <dbReference type="NCBI Taxonomy" id="412755"/>
    <lineage>
        <taxon>unclassified sequences</taxon>
        <taxon>metagenomes</taxon>
        <taxon>ecological metagenomes</taxon>
    </lineage>
</organism>
<dbReference type="AlphaFoldDB" id="X1PLW9"/>
<evidence type="ECO:0000256" key="1">
    <source>
        <dbReference type="SAM" id="Phobius"/>
    </source>
</evidence>
<evidence type="ECO:0000259" key="2">
    <source>
        <dbReference type="Pfam" id="PF08126"/>
    </source>
</evidence>
<dbReference type="InterPro" id="IPR012600">
    <property type="entry name" value="Propeptide_C25"/>
</dbReference>
<dbReference type="InterPro" id="IPR038490">
    <property type="entry name" value="Gingipain_propep_sf"/>
</dbReference>
<keyword evidence="1" id="KW-1133">Transmembrane helix</keyword>